<sequence>MIRKVLYGYRPVEVGLALPNAPKTDVLWILPKKKGCTPRTRPVAVSLGAHIEGAALPHPCGSDPWSTVLGTVKRSASRHPASDPQTLARFFLFVENWLSQNLQPLPEDSDTSFLHWLENTNYPLWKKNDLEKQYDALDNGFDDPQFLVNKCFVKNESYPEYKYPRGIYSRSDTAKMHIGPFVKLIEEEVYKNPYFIKHIPVDARPDYITANVQNANCPFYLATDYTAFESQFVKDIMVGTEIAMLKHMTQWLPDKEKFWWLLDNVLSGVNHCVFKGFRMFIEATRMSGEMTTSLSNGFSNLMFMLFTSEECGLKNVRGVVEGDDGLFSYDLPPGAHIPTSQDFARLGLTIKIETHEKLSTASFCGMVFDEEERIPLTDPIKAVAMLGWMDARFTNSRSSKMLGLLRCKAMSMKSQYPGCPVLDAAASWILRCTKSHDIRGFLDNNTFGLYQTDRMRLNIGGRTRFDRIGTVGHATRSLMAEKFGISPQQQTSAERWFDAQTVIKPIPVWIFGETIPSVWKEYYDRFSCMNGTSPFADTTPEHMYLGAEALVSGNTPTKIPRSPMPPPEIRTMFNHSRKCQTSHGRAVTHGTPPRGAS</sequence>
<organism evidence="4">
    <name type="scientific">Brandmavirus UC1</name>
    <dbReference type="NCBI Taxonomy" id="1424631"/>
    <lineage>
        <taxon>Viruses</taxon>
    </lineage>
</organism>
<dbReference type="SUPFAM" id="SSF56672">
    <property type="entry name" value="DNA/RNA polymerases"/>
    <property type="match status" value="1"/>
</dbReference>
<dbReference type="InterPro" id="IPR007094">
    <property type="entry name" value="RNA-dir_pol_PSvirus"/>
</dbReference>
<protein>
    <submittedName>
        <fullName evidence="4">Gp2</fullName>
    </submittedName>
</protein>
<evidence type="ECO:0000256" key="1">
    <source>
        <dbReference type="ARBA" id="ARBA00022953"/>
    </source>
</evidence>
<name>V5NER8_9VIRU</name>
<dbReference type="GO" id="GO:0003723">
    <property type="term" value="F:RNA binding"/>
    <property type="evidence" value="ECO:0007669"/>
    <property type="project" value="InterPro"/>
</dbReference>
<keyword evidence="1" id="KW-0693">Viral RNA replication</keyword>
<evidence type="ECO:0000256" key="2">
    <source>
        <dbReference type="SAM" id="MobiDB-lite"/>
    </source>
</evidence>
<dbReference type="EMBL" id="KF510031">
    <property type="protein sequence ID" value="AHA86931.1"/>
    <property type="molecule type" value="Genomic_RNA"/>
</dbReference>
<dbReference type="Pfam" id="PF00998">
    <property type="entry name" value="RdRP_3"/>
    <property type="match status" value="1"/>
</dbReference>
<evidence type="ECO:0000313" key="4">
    <source>
        <dbReference type="EMBL" id="AHA86931.1"/>
    </source>
</evidence>
<dbReference type="GO" id="GO:0039694">
    <property type="term" value="P:viral RNA genome replication"/>
    <property type="evidence" value="ECO:0007669"/>
    <property type="project" value="InterPro"/>
</dbReference>
<proteinExistence type="predicted"/>
<evidence type="ECO:0000259" key="3">
    <source>
        <dbReference type="PROSITE" id="PS50507"/>
    </source>
</evidence>
<feature type="domain" description="RdRp catalytic" evidence="3">
    <location>
        <begin position="218"/>
        <end position="337"/>
    </location>
</feature>
<dbReference type="InterPro" id="IPR043502">
    <property type="entry name" value="DNA/RNA_pol_sf"/>
</dbReference>
<reference evidence="4" key="1">
    <citation type="submission" date="2013-08" db="EMBL/GenBank/DDBJ databases">
        <title>Virus sequences identified in SF wastewater.</title>
        <authorList>
            <person name="Greninger A.L."/>
            <person name="Kellogg M."/>
            <person name="DeRisi J.L."/>
        </authorList>
    </citation>
    <scope>NUCLEOTIDE SEQUENCE</scope>
</reference>
<accession>V5NER8</accession>
<dbReference type="GO" id="GO:0003968">
    <property type="term" value="F:RNA-directed RNA polymerase activity"/>
    <property type="evidence" value="ECO:0007669"/>
    <property type="project" value="InterPro"/>
</dbReference>
<feature type="region of interest" description="Disordered" evidence="2">
    <location>
        <begin position="577"/>
        <end position="597"/>
    </location>
</feature>
<dbReference type="PROSITE" id="PS50507">
    <property type="entry name" value="RDRP_SSRNA_POS"/>
    <property type="match status" value="1"/>
</dbReference>
<dbReference type="InterPro" id="IPR002166">
    <property type="entry name" value="RNA_pol_HCV"/>
</dbReference>